<feature type="transmembrane region" description="Helical" evidence="4">
    <location>
        <begin position="37"/>
        <end position="54"/>
    </location>
</feature>
<keyword evidence="3 4" id="KW-0472">Membrane</keyword>
<feature type="transmembrane region" description="Helical" evidence="4">
    <location>
        <begin position="356"/>
        <end position="382"/>
    </location>
</feature>
<dbReference type="PANTHER" id="PTHR23523:SF2">
    <property type="entry name" value="2-NITROIMIDAZOLE TRANSPORTER"/>
    <property type="match status" value="1"/>
</dbReference>
<feature type="transmembrane region" description="Helical" evidence="4">
    <location>
        <begin position="235"/>
        <end position="257"/>
    </location>
</feature>
<dbReference type="InterPro" id="IPR011701">
    <property type="entry name" value="MFS"/>
</dbReference>
<accession>A0ABQ5ZFS7</accession>
<feature type="transmembrane region" description="Helical" evidence="4">
    <location>
        <begin position="128"/>
        <end position="150"/>
    </location>
</feature>
<feature type="transmembrane region" description="Helical" evidence="4">
    <location>
        <begin position="269"/>
        <end position="289"/>
    </location>
</feature>
<feature type="transmembrane region" description="Helical" evidence="4">
    <location>
        <begin position="326"/>
        <end position="349"/>
    </location>
</feature>
<keyword evidence="6" id="KW-1185">Reference proteome</keyword>
<reference evidence="6" key="1">
    <citation type="journal article" date="2019" name="Int. J. Syst. Evol. Microbiol.">
        <title>The Global Catalogue of Microorganisms (GCM) 10K type strain sequencing project: providing services to taxonomists for standard genome sequencing and annotation.</title>
        <authorList>
            <consortium name="The Broad Institute Genomics Platform"/>
            <consortium name="The Broad Institute Genome Sequencing Center for Infectious Disease"/>
            <person name="Wu L."/>
            <person name="Ma J."/>
        </authorList>
    </citation>
    <scope>NUCLEOTIDE SEQUENCE [LARGE SCALE GENOMIC DNA]</scope>
    <source>
        <strain evidence="6">NBRC 102122</strain>
    </source>
</reference>
<evidence type="ECO:0000256" key="1">
    <source>
        <dbReference type="ARBA" id="ARBA00022692"/>
    </source>
</evidence>
<organism evidence="5 6">
    <name type="scientific">Shinella yambaruensis</name>
    <dbReference type="NCBI Taxonomy" id="415996"/>
    <lineage>
        <taxon>Bacteria</taxon>
        <taxon>Pseudomonadati</taxon>
        <taxon>Pseudomonadota</taxon>
        <taxon>Alphaproteobacteria</taxon>
        <taxon>Hyphomicrobiales</taxon>
        <taxon>Rhizobiaceae</taxon>
        <taxon>Shinella</taxon>
    </lineage>
</organism>
<feature type="transmembrane region" description="Helical" evidence="4">
    <location>
        <begin position="195"/>
        <end position="214"/>
    </location>
</feature>
<evidence type="ECO:0000256" key="4">
    <source>
        <dbReference type="SAM" id="Phobius"/>
    </source>
</evidence>
<evidence type="ECO:0000256" key="2">
    <source>
        <dbReference type="ARBA" id="ARBA00022989"/>
    </source>
</evidence>
<evidence type="ECO:0000256" key="3">
    <source>
        <dbReference type="ARBA" id="ARBA00023136"/>
    </source>
</evidence>
<feature type="transmembrane region" description="Helical" evidence="4">
    <location>
        <begin position="105"/>
        <end position="122"/>
    </location>
</feature>
<feature type="transmembrane region" description="Helical" evidence="4">
    <location>
        <begin position="301"/>
        <end position="320"/>
    </location>
</feature>
<keyword evidence="1 4" id="KW-0812">Transmembrane</keyword>
<feature type="transmembrane region" description="Helical" evidence="4">
    <location>
        <begin position="388"/>
        <end position="409"/>
    </location>
</feature>
<protein>
    <submittedName>
        <fullName evidence="5">MFS transporter</fullName>
    </submittedName>
</protein>
<proteinExistence type="predicted"/>
<dbReference type="RefSeq" id="WP_244770348.1">
    <property type="nucleotide sequence ID" value="NZ_BSOP01000019.1"/>
</dbReference>
<feature type="transmembrane region" description="Helical" evidence="4">
    <location>
        <begin position="74"/>
        <end position="93"/>
    </location>
</feature>
<dbReference type="InterPro" id="IPR036259">
    <property type="entry name" value="MFS_trans_sf"/>
</dbReference>
<dbReference type="Gene3D" id="1.20.1250.20">
    <property type="entry name" value="MFS general substrate transporter like domains"/>
    <property type="match status" value="2"/>
</dbReference>
<dbReference type="PANTHER" id="PTHR23523">
    <property type="match status" value="1"/>
</dbReference>
<name>A0ABQ5ZFS7_9HYPH</name>
<sequence length="425" mass="44289">MTRLAENDSGAIDLIDAEADSVPAPAPHRPKAAAARFLLGASLVLIAFNLRPVFSSASALLPEIRDTLGLSATGASLLTTLPVVCLGLFSPLAPRLAQRIGTERTLLLVVFLLALGTALRGLSSVPLLFLGTALAGACIAVGNVLLPGLVKRDFPDKAALMTGWYTMALCAGAASAAGLTLPIEHALGGSRDGALAIWALPALVVGFLWLPQVLATRRQAARTGFWVEGLWRDRLAWQVTLFMGLQSALAYCVFGWLVPILRERGLDGVTAGAIVSVSVMVQAASCLVAPHIAVRGKDQRLINVVLCGLAVVALLGLLFAPLSTVWIWAVLQGIGQGGLIAVALTVIVLRTRDPHVAAHLSGMAQCVGYLLAAIGPLIVGLIRGWTGSFAWSAVLFVLLGLGAAVNGWFAGRALYVKARTVETSA</sequence>
<dbReference type="SUPFAM" id="SSF103473">
    <property type="entry name" value="MFS general substrate transporter"/>
    <property type="match status" value="1"/>
</dbReference>
<gene>
    <name evidence="5" type="ORF">GCM10007923_28520</name>
</gene>
<dbReference type="EMBL" id="BSOP01000019">
    <property type="protein sequence ID" value="GLR51643.1"/>
    <property type="molecule type" value="Genomic_DNA"/>
</dbReference>
<keyword evidence="2 4" id="KW-1133">Transmembrane helix</keyword>
<evidence type="ECO:0000313" key="5">
    <source>
        <dbReference type="EMBL" id="GLR51643.1"/>
    </source>
</evidence>
<dbReference type="Pfam" id="PF07690">
    <property type="entry name" value="MFS_1"/>
    <property type="match status" value="1"/>
</dbReference>
<feature type="transmembrane region" description="Helical" evidence="4">
    <location>
        <begin position="162"/>
        <end position="183"/>
    </location>
</feature>
<evidence type="ECO:0000313" key="6">
    <source>
        <dbReference type="Proteomes" id="UP001156702"/>
    </source>
</evidence>
<dbReference type="InterPro" id="IPR052524">
    <property type="entry name" value="MFS_Cyanate_Porter"/>
</dbReference>
<comment type="caution">
    <text evidence="5">The sequence shown here is derived from an EMBL/GenBank/DDBJ whole genome shotgun (WGS) entry which is preliminary data.</text>
</comment>
<dbReference type="CDD" id="cd17339">
    <property type="entry name" value="MFS_NIMT_CynX_like"/>
    <property type="match status" value="1"/>
</dbReference>
<dbReference type="Proteomes" id="UP001156702">
    <property type="component" value="Unassembled WGS sequence"/>
</dbReference>